<dbReference type="InterPro" id="IPR001387">
    <property type="entry name" value="Cro/C1-type_HTH"/>
</dbReference>
<dbReference type="STRING" id="270351.Maq22A_c07990"/>
<dbReference type="SMART" id="SM00530">
    <property type="entry name" value="HTH_XRE"/>
    <property type="match status" value="1"/>
</dbReference>
<dbReference type="EMBL" id="AP014704">
    <property type="protein sequence ID" value="BAQ44913.1"/>
    <property type="molecule type" value="Genomic_DNA"/>
</dbReference>
<keyword evidence="1" id="KW-0805">Transcription regulation</keyword>
<dbReference type="RefSeq" id="WP_082742432.1">
    <property type="nucleotide sequence ID" value="NZ_AP014704.1"/>
</dbReference>
<evidence type="ECO:0000313" key="6">
    <source>
        <dbReference type="Proteomes" id="UP000061432"/>
    </source>
</evidence>
<reference evidence="5 6" key="1">
    <citation type="journal article" date="2015" name="Genome Announc.">
        <title>Complete Genome Sequence of Methylobacterium aquaticum Strain 22A, Isolated from Racomitrium japonicum Moss.</title>
        <authorList>
            <person name="Tani A."/>
            <person name="Ogura Y."/>
            <person name="Hayashi T."/>
            <person name="Kimbara K."/>
        </authorList>
    </citation>
    <scope>NUCLEOTIDE SEQUENCE [LARGE SCALE GENOMIC DNA]</scope>
    <source>
        <strain evidence="5 6">MA-22A</strain>
    </source>
</reference>
<dbReference type="SUPFAM" id="SSF47413">
    <property type="entry name" value="lambda repressor-like DNA-binding domains"/>
    <property type="match status" value="1"/>
</dbReference>
<dbReference type="CDD" id="cd00093">
    <property type="entry name" value="HTH_XRE"/>
    <property type="match status" value="1"/>
</dbReference>
<dbReference type="AlphaFoldDB" id="A0A0C6F916"/>
<name>A0A0C6F916_9HYPH</name>
<dbReference type="PANTHER" id="PTHR36511:SF3">
    <property type="entry name" value="ANTITOXIN HIGA-2"/>
    <property type="match status" value="1"/>
</dbReference>
<evidence type="ECO:0000256" key="2">
    <source>
        <dbReference type="ARBA" id="ARBA00023125"/>
    </source>
</evidence>
<evidence type="ECO:0000256" key="3">
    <source>
        <dbReference type="ARBA" id="ARBA00023163"/>
    </source>
</evidence>
<organism evidence="5 6">
    <name type="scientific">Methylobacterium aquaticum</name>
    <dbReference type="NCBI Taxonomy" id="270351"/>
    <lineage>
        <taxon>Bacteria</taxon>
        <taxon>Pseudomonadati</taxon>
        <taxon>Pseudomonadota</taxon>
        <taxon>Alphaproteobacteria</taxon>
        <taxon>Hyphomicrobiales</taxon>
        <taxon>Methylobacteriaceae</taxon>
        <taxon>Methylobacterium</taxon>
    </lineage>
</organism>
<proteinExistence type="predicted"/>
<accession>A0A0C6F916</accession>
<dbReference type="Gene3D" id="1.10.260.40">
    <property type="entry name" value="lambda repressor-like DNA-binding domains"/>
    <property type="match status" value="1"/>
</dbReference>
<dbReference type="GO" id="GO:0003677">
    <property type="term" value="F:DNA binding"/>
    <property type="evidence" value="ECO:0007669"/>
    <property type="project" value="UniProtKB-KW"/>
</dbReference>
<keyword evidence="3" id="KW-0804">Transcription</keyword>
<dbReference type="Pfam" id="PF01381">
    <property type="entry name" value="HTH_3"/>
    <property type="match status" value="1"/>
</dbReference>
<dbReference type="Proteomes" id="UP000061432">
    <property type="component" value="Chromosome"/>
</dbReference>
<evidence type="ECO:0000256" key="1">
    <source>
        <dbReference type="ARBA" id="ARBA00023015"/>
    </source>
</evidence>
<reference evidence="6" key="2">
    <citation type="submission" date="2015-01" db="EMBL/GenBank/DDBJ databases">
        <title>Complete genome sequence of Methylobacterium aquaticum strain 22A.</title>
        <authorList>
            <person name="Tani A."/>
            <person name="Ogura Y."/>
            <person name="Hayashi T."/>
        </authorList>
    </citation>
    <scope>NUCLEOTIDE SEQUENCE [LARGE SCALE GENOMIC DNA]</scope>
    <source>
        <strain evidence="6">MA-22A</strain>
    </source>
</reference>
<gene>
    <name evidence="5" type="ORF">Maq22A_c07990</name>
</gene>
<evidence type="ECO:0000313" key="5">
    <source>
        <dbReference type="EMBL" id="BAQ44913.1"/>
    </source>
</evidence>
<dbReference type="InterPro" id="IPR010982">
    <property type="entry name" value="Lambda_DNA-bd_dom_sf"/>
</dbReference>
<dbReference type="KEGG" id="maqu:Maq22A_c07990"/>
<protein>
    <submittedName>
        <fullName evidence="5">DNA-binding protein</fullName>
    </submittedName>
</protein>
<dbReference type="OrthoDB" id="9799384at2"/>
<evidence type="ECO:0000259" key="4">
    <source>
        <dbReference type="PROSITE" id="PS50943"/>
    </source>
</evidence>
<dbReference type="PROSITE" id="PS50943">
    <property type="entry name" value="HTH_CROC1"/>
    <property type="match status" value="1"/>
</dbReference>
<sequence>MSMPIKTYRSDLLGALHEGATDLLAVGAIDKATMRRFDLACLTPVEPLPPDAIRAIRERAQMSQAIFARALNVTTSLVSKWERGDAKPGGASLKLLSLAAHKGIDAIL</sequence>
<feature type="domain" description="HTH cro/C1-type" evidence="4">
    <location>
        <begin position="53"/>
        <end position="107"/>
    </location>
</feature>
<dbReference type="InterPro" id="IPR052359">
    <property type="entry name" value="HTH-type_reg/antitoxin"/>
</dbReference>
<keyword evidence="2 5" id="KW-0238">DNA-binding</keyword>
<dbReference type="PANTHER" id="PTHR36511">
    <property type="entry name" value="MERR FAMILY BACTERIAL REGULATORY PROTEIN"/>
    <property type="match status" value="1"/>
</dbReference>